<dbReference type="PIRSF" id="PIRSF006487">
    <property type="entry name" value="GcvT"/>
    <property type="match status" value="1"/>
</dbReference>
<dbReference type="AlphaFoldDB" id="Q01NE5"/>
<dbReference type="InterPro" id="IPR006222">
    <property type="entry name" value="GCVT_N"/>
</dbReference>
<feature type="domain" description="GCVT N-terminal" evidence="2">
    <location>
        <begin position="4"/>
        <end position="220"/>
    </location>
</feature>
<protein>
    <submittedName>
        <fullName evidence="3">Glycine cleavage T protein (Aminomethyl transferase)</fullName>
    </submittedName>
</protein>
<dbReference type="Gene3D" id="3.30.1360.120">
    <property type="entry name" value="Probable tRNA modification gtpase trme, domain 1"/>
    <property type="match status" value="1"/>
</dbReference>
<dbReference type="OrthoDB" id="9796287at2"/>
<dbReference type="InterPro" id="IPR017703">
    <property type="entry name" value="YgfZ/GCV_T_CS"/>
</dbReference>
<keyword evidence="1" id="KW-0809">Transit peptide</keyword>
<dbReference type="NCBIfam" id="TIGR03317">
    <property type="entry name" value="ygfZ_signature"/>
    <property type="match status" value="1"/>
</dbReference>
<dbReference type="GO" id="GO:0016226">
    <property type="term" value="P:iron-sulfur cluster assembly"/>
    <property type="evidence" value="ECO:0007669"/>
    <property type="project" value="TreeGrafter"/>
</dbReference>
<dbReference type="Pfam" id="PF01571">
    <property type="entry name" value="GCV_T"/>
    <property type="match status" value="1"/>
</dbReference>
<gene>
    <name evidence="3" type="ordered locus">Acid_7931</name>
</gene>
<proteinExistence type="predicted"/>
<keyword evidence="3" id="KW-0808">Transferase</keyword>
<dbReference type="eggNOG" id="COG0354">
    <property type="taxonomic scope" value="Bacteria"/>
</dbReference>
<evidence type="ECO:0000313" key="3">
    <source>
        <dbReference type="EMBL" id="ABJ88825.1"/>
    </source>
</evidence>
<dbReference type="GO" id="GO:0016740">
    <property type="term" value="F:transferase activity"/>
    <property type="evidence" value="ECO:0007669"/>
    <property type="project" value="UniProtKB-KW"/>
</dbReference>
<organism evidence="3">
    <name type="scientific">Solibacter usitatus (strain Ellin6076)</name>
    <dbReference type="NCBI Taxonomy" id="234267"/>
    <lineage>
        <taxon>Bacteria</taxon>
        <taxon>Pseudomonadati</taxon>
        <taxon>Acidobacteriota</taxon>
        <taxon>Terriglobia</taxon>
        <taxon>Bryobacterales</taxon>
        <taxon>Solibacteraceae</taxon>
        <taxon>Candidatus Solibacter</taxon>
    </lineage>
</organism>
<dbReference type="InParanoid" id="Q01NE5"/>
<dbReference type="SUPFAM" id="SSF103025">
    <property type="entry name" value="Folate-binding domain"/>
    <property type="match status" value="1"/>
</dbReference>
<dbReference type="STRING" id="234267.Acid_7931"/>
<name>Q01NE5_SOLUE</name>
<dbReference type="PANTHER" id="PTHR22602">
    <property type="entry name" value="TRANSFERASE CAF17, MITOCHONDRIAL-RELATED"/>
    <property type="match status" value="1"/>
</dbReference>
<dbReference type="KEGG" id="sus:Acid_7931"/>
<dbReference type="PANTHER" id="PTHR22602:SF0">
    <property type="entry name" value="TRANSFERASE CAF17, MITOCHONDRIAL-RELATED"/>
    <property type="match status" value="1"/>
</dbReference>
<dbReference type="HOGENOM" id="CLU_007884_6_3_0"/>
<dbReference type="InterPro" id="IPR045179">
    <property type="entry name" value="YgfZ/GcvT"/>
</dbReference>
<evidence type="ECO:0000259" key="2">
    <source>
        <dbReference type="Pfam" id="PF01571"/>
    </source>
</evidence>
<reference evidence="3" key="1">
    <citation type="submission" date="2006-10" db="EMBL/GenBank/DDBJ databases">
        <title>Complete sequence of Solibacter usitatus Ellin6076.</title>
        <authorList>
            <consortium name="US DOE Joint Genome Institute"/>
            <person name="Copeland A."/>
            <person name="Lucas S."/>
            <person name="Lapidus A."/>
            <person name="Barry K."/>
            <person name="Detter J.C."/>
            <person name="Glavina del Rio T."/>
            <person name="Hammon N."/>
            <person name="Israni S."/>
            <person name="Dalin E."/>
            <person name="Tice H."/>
            <person name="Pitluck S."/>
            <person name="Thompson L.S."/>
            <person name="Brettin T."/>
            <person name="Bruce D."/>
            <person name="Han C."/>
            <person name="Tapia R."/>
            <person name="Gilna P."/>
            <person name="Schmutz J."/>
            <person name="Larimer F."/>
            <person name="Land M."/>
            <person name="Hauser L."/>
            <person name="Kyrpides N."/>
            <person name="Mikhailova N."/>
            <person name="Janssen P.H."/>
            <person name="Kuske C.R."/>
            <person name="Richardson P."/>
        </authorList>
    </citation>
    <scope>NUCLEOTIDE SEQUENCE</scope>
    <source>
        <strain evidence="3">Ellin6076</strain>
    </source>
</reference>
<accession>Q01NE5</accession>
<sequence>MTQGYEALRRGAAWIDLSKRGRIAVRGRDRARLLHAITSNEVKKMTPGSGCYAFLLSPQGRIQADLNLFCFEDRFLIDTEPELREKVLPHIKKYIIADQVELEDVSAETAAIGLEGPSAATILATLGAPVPGTDYSHVAWDDATIAAVTVTGQPGVRIFCPLEKAAAFVRQFESAGAMAASEDDVRLARIENGRPRYGEDIRDTSLPQETQQMHAVSFTKGCYIGQEIVERIRAQGRVNKKLTRVVLPGSTLPAHGDKTTIDGADAEVTSAVLSPVSGEIVALAYVRTT</sequence>
<evidence type="ECO:0000256" key="1">
    <source>
        <dbReference type="ARBA" id="ARBA00022946"/>
    </source>
</evidence>
<dbReference type="EMBL" id="CP000473">
    <property type="protein sequence ID" value="ABJ88825.1"/>
    <property type="molecule type" value="Genomic_DNA"/>
</dbReference>
<dbReference type="InterPro" id="IPR027266">
    <property type="entry name" value="TrmE/GcvT-like"/>
</dbReference>